<proteinExistence type="predicted"/>
<dbReference type="Proteomes" id="UP001185092">
    <property type="component" value="Unassembled WGS sequence"/>
</dbReference>
<protein>
    <recommendedName>
        <fullName evidence="3">SpoIIAA-like protein</fullName>
    </recommendedName>
</protein>
<accession>A0AAE3XKQ3</accession>
<evidence type="ECO:0000313" key="1">
    <source>
        <dbReference type="EMBL" id="MDR6238667.1"/>
    </source>
</evidence>
<sequence>MLFFTNKNVDINYLEEDNLISVNWKGYQTLETIQNGMEELIKCFQEFSTGCLLIDNRQIKGTWTMANDWIVTDWTPRAKKFGYHSAAFIFSDDVFSRFSIKRYIEEYNDGIYMQSFSEEENAIKWLNEKQSVEA</sequence>
<evidence type="ECO:0000313" key="2">
    <source>
        <dbReference type="Proteomes" id="UP001185092"/>
    </source>
</evidence>
<name>A0AAE3XKQ3_9BACT</name>
<organism evidence="1 2">
    <name type="scientific">Aureibacter tunicatorum</name>
    <dbReference type="NCBI Taxonomy" id="866807"/>
    <lineage>
        <taxon>Bacteria</taxon>
        <taxon>Pseudomonadati</taxon>
        <taxon>Bacteroidota</taxon>
        <taxon>Cytophagia</taxon>
        <taxon>Cytophagales</taxon>
        <taxon>Persicobacteraceae</taxon>
        <taxon>Aureibacter</taxon>
    </lineage>
</organism>
<gene>
    <name evidence="1" type="ORF">HNQ88_001704</name>
</gene>
<reference evidence="1" key="1">
    <citation type="submission" date="2023-07" db="EMBL/GenBank/DDBJ databases">
        <title>Genomic Encyclopedia of Type Strains, Phase IV (KMG-IV): sequencing the most valuable type-strain genomes for metagenomic binning, comparative biology and taxonomic classification.</title>
        <authorList>
            <person name="Goeker M."/>
        </authorList>
    </citation>
    <scope>NUCLEOTIDE SEQUENCE</scope>
    <source>
        <strain evidence="1">DSM 26174</strain>
    </source>
</reference>
<dbReference type="AlphaFoldDB" id="A0AAE3XKQ3"/>
<comment type="caution">
    <text evidence="1">The sequence shown here is derived from an EMBL/GenBank/DDBJ whole genome shotgun (WGS) entry which is preliminary data.</text>
</comment>
<dbReference type="EMBL" id="JAVDQD010000002">
    <property type="protein sequence ID" value="MDR6238667.1"/>
    <property type="molecule type" value="Genomic_DNA"/>
</dbReference>
<dbReference type="RefSeq" id="WP_309938175.1">
    <property type="nucleotide sequence ID" value="NZ_AP025305.1"/>
</dbReference>
<evidence type="ECO:0008006" key="3">
    <source>
        <dbReference type="Google" id="ProtNLM"/>
    </source>
</evidence>
<keyword evidence="2" id="KW-1185">Reference proteome</keyword>